<evidence type="ECO:0000313" key="3">
    <source>
        <dbReference type="EMBL" id="PWB85978.1"/>
    </source>
</evidence>
<evidence type="ECO:0000313" key="4">
    <source>
        <dbReference type="Proteomes" id="UP000245577"/>
    </source>
</evidence>
<dbReference type="InterPro" id="IPR017668">
    <property type="entry name" value="Methan_mark_2"/>
</dbReference>
<dbReference type="Pfam" id="PF00586">
    <property type="entry name" value="AIRS"/>
    <property type="match status" value="1"/>
</dbReference>
<dbReference type="Gene3D" id="3.90.650.10">
    <property type="entry name" value="PurM-like C-terminal domain"/>
    <property type="match status" value="1"/>
</dbReference>
<feature type="domain" description="PurM-like C-terminal" evidence="2">
    <location>
        <begin position="165"/>
        <end position="304"/>
    </location>
</feature>
<feature type="domain" description="PurM-like N-terminal" evidence="1">
    <location>
        <begin position="44"/>
        <end position="150"/>
    </location>
</feature>
<dbReference type="GO" id="GO:0004756">
    <property type="term" value="F:selenide, water dikinase activity"/>
    <property type="evidence" value="ECO:0007669"/>
    <property type="project" value="UniProtKB-EC"/>
</dbReference>
<keyword evidence="3" id="KW-0808">Transferase</keyword>
<dbReference type="Gene3D" id="3.30.1330.10">
    <property type="entry name" value="PurM-like, N-terminal domain"/>
    <property type="match status" value="1"/>
</dbReference>
<evidence type="ECO:0000259" key="1">
    <source>
        <dbReference type="Pfam" id="PF00586"/>
    </source>
</evidence>
<dbReference type="OrthoDB" id="31494at2157"/>
<dbReference type="InterPro" id="IPR006283">
    <property type="entry name" value="ThiL-like"/>
</dbReference>
<dbReference type="InterPro" id="IPR036676">
    <property type="entry name" value="PurM-like_C_sf"/>
</dbReference>
<dbReference type="CDD" id="cd02192">
    <property type="entry name" value="PurM-like3"/>
    <property type="match status" value="1"/>
</dbReference>
<comment type="caution">
    <text evidence="3">The sequence shown here is derived from an EMBL/GenBank/DDBJ whole genome shotgun (WGS) entry which is preliminary data.</text>
</comment>
<dbReference type="EMBL" id="MZGU01000004">
    <property type="protein sequence ID" value="PWB85978.1"/>
    <property type="molecule type" value="Genomic_DNA"/>
</dbReference>
<dbReference type="PANTHER" id="PTHR30270">
    <property type="entry name" value="THIAMINE-MONOPHOSPHATE KINASE"/>
    <property type="match status" value="1"/>
</dbReference>
<dbReference type="InterPro" id="IPR011413">
    <property type="entry name" value="UCP036540_AIR"/>
</dbReference>
<dbReference type="EC" id="2.7.9.3" evidence="3"/>
<dbReference type="InterPro" id="IPR036921">
    <property type="entry name" value="PurM-like_N_sf"/>
</dbReference>
<keyword evidence="3" id="KW-0418">Kinase</keyword>
<name>A0A2U1S7L6_9EURY</name>
<dbReference type="GO" id="GO:0009030">
    <property type="term" value="F:thiamine-phosphate kinase activity"/>
    <property type="evidence" value="ECO:0007669"/>
    <property type="project" value="InterPro"/>
</dbReference>
<dbReference type="InterPro" id="IPR010918">
    <property type="entry name" value="PurM-like_C_dom"/>
</dbReference>
<dbReference type="InterPro" id="IPR016188">
    <property type="entry name" value="PurM-like_N"/>
</dbReference>
<gene>
    <name evidence="3" type="primary">selD</name>
    <name evidence="3" type="ORF">MBBWO_08300</name>
</gene>
<dbReference type="Proteomes" id="UP000245577">
    <property type="component" value="Unassembled WGS sequence"/>
</dbReference>
<dbReference type="SUPFAM" id="SSF56042">
    <property type="entry name" value="PurM C-terminal domain-like"/>
    <property type="match status" value="1"/>
</dbReference>
<accession>A0A2U1S7L6</accession>
<dbReference type="NCBIfam" id="TIGR03267">
    <property type="entry name" value="methan_mark_2"/>
    <property type="match status" value="1"/>
</dbReference>
<dbReference type="SUPFAM" id="SSF55326">
    <property type="entry name" value="PurM N-terminal domain-like"/>
    <property type="match status" value="1"/>
</dbReference>
<reference evidence="3 4" key="1">
    <citation type="submission" date="2017-03" db="EMBL/GenBank/DDBJ databases">
        <title>Genome sequence of Methanobrevibacter wosei.</title>
        <authorList>
            <person name="Poehlein A."/>
            <person name="Seedorf H."/>
            <person name="Daniel R."/>
        </authorList>
    </citation>
    <scope>NUCLEOTIDE SEQUENCE [LARGE SCALE GENOMIC DNA]</scope>
    <source>
        <strain evidence="3 4">DSM 11979</strain>
    </source>
</reference>
<organism evidence="3 4">
    <name type="scientific">Methanobrevibacter woesei</name>
    <dbReference type="NCBI Taxonomy" id="190976"/>
    <lineage>
        <taxon>Archaea</taxon>
        <taxon>Methanobacteriati</taxon>
        <taxon>Methanobacteriota</taxon>
        <taxon>Methanomada group</taxon>
        <taxon>Methanobacteria</taxon>
        <taxon>Methanobacteriales</taxon>
        <taxon>Methanobacteriaceae</taxon>
        <taxon>Methanobrevibacter</taxon>
    </lineage>
</organism>
<dbReference type="PANTHER" id="PTHR30270:SF0">
    <property type="entry name" value="THIAMINE-MONOPHOSPHATE KINASE"/>
    <property type="match status" value="1"/>
</dbReference>
<evidence type="ECO:0000259" key="2">
    <source>
        <dbReference type="Pfam" id="PF02769"/>
    </source>
</evidence>
<dbReference type="PIRSF" id="PIRSF036540">
    <property type="entry name" value="UCP036540_AIR"/>
    <property type="match status" value="1"/>
</dbReference>
<sequence length="326" mass="35619">MDFKELVKAIQEFEGVTRKNSIDNVISLLNEAYNVSGDVVIDIGDDASAIDIGNNQVILMAADGIWGQLMNINPYWAGYCSVLVNVNDIAAMGGKPLAMVNIMSISNDEIYEQLLAGIKDGCLKFGVPMVGGHLHPDGEVDSIGVAIAGIAQKDKIITSFGAEVGDKIIVAIDLDGKPHEEFALNWDTTYDKDPELVRAQITAIQYLAENDYVKSGKDISNPGIIGTLEMLLEASEKGAIVNLEDIPRNEDVSWENWLKSYPGSGFVFTASEDKCDDIINYLKDFSIESNVVGEVTSDKSLYLVKDNEKLEVFNQNVNPVFKKAND</sequence>
<protein>
    <submittedName>
        <fullName evidence="3">Selenide, water dikinase</fullName>
        <ecNumber evidence="3">2.7.9.3</ecNumber>
    </submittedName>
</protein>
<dbReference type="AlphaFoldDB" id="A0A2U1S7L6"/>
<dbReference type="Pfam" id="PF02769">
    <property type="entry name" value="AIRS_C"/>
    <property type="match status" value="1"/>
</dbReference>
<dbReference type="GO" id="GO:0009228">
    <property type="term" value="P:thiamine biosynthetic process"/>
    <property type="evidence" value="ECO:0007669"/>
    <property type="project" value="InterPro"/>
</dbReference>
<proteinExistence type="predicted"/>
<keyword evidence="4" id="KW-1185">Reference proteome</keyword>